<dbReference type="EMBL" id="CDHK01000002">
    <property type="protein sequence ID" value="CEJ55734.1"/>
    <property type="molecule type" value="Genomic_DNA"/>
</dbReference>
<proteinExistence type="predicted"/>
<gene>
    <name evidence="1" type="ORF">PMG11_01972</name>
</gene>
<evidence type="ECO:0000313" key="1">
    <source>
        <dbReference type="EMBL" id="CEJ55734.1"/>
    </source>
</evidence>
<sequence>MSATLHKIIVGVDFGTTFTGISWVDSSKKHLNDIDLIRSWPGPTREQDEVCKTPSRIAYKCENPSISNGAAWGYQVEARMKSYSWMKLLLDPKIYRYTILYLEKRLGAGVVQASPLNFWFTIPAMWSDKAKEDTLRVAIKAGFKSRPKDDITIITEPEAAAIATLTTLSDEENAYDVRAGDIILICDCGGGTVDIITYLVNQASPVFKFEELLVGIGGKCGSTFIDRNFQRWMARTFKSAWENLKPEKKGPGSRLMRDFEAAKRDFGTQGTLDKDKRYEIEFVIPNASDFEHYDADEGLVVFTRQASVVKGAALAALKNSRPQKRKSRLHYGVNVSKEFREGVDSEKKACYSDWDGRKMCTDRMMWIINKGDSIGKEDKLSYDLVESRFENQSLATCIRFYTYEDDCAPEWCDSSCRNVGKLCWEFKKSDLELFESKKHSNGQTMWQMAYSVVFDLFADKGVLQFKAIGPRNENLGEIAIEYSGASDQRHIGPQERIGMAFST</sequence>
<organism evidence="1 2">
    <name type="scientific">Penicillium brasilianum</name>
    <dbReference type="NCBI Taxonomy" id="104259"/>
    <lineage>
        <taxon>Eukaryota</taxon>
        <taxon>Fungi</taxon>
        <taxon>Dikarya</taxon>
        <taxon>Ascomycota</taxon>
        <taxon>Pezizomycotina</taxon>
        <taxon>Eurotiomycetes</taxon>
        <taxon>Eurotiomycetidae</taxon>
        <taxon>Eurotiales</taxon>
        <taxon>Aspergillaceae</taxon>
        <taxon>Penicillium</taxon>
    </lineage>
</organism>
<accession>A0A0F7TFZ8</accession>
<dbReference type="Proteomes" id="UP000042958">
    <property type="component" value="Unassembled WGS sequence"/>
</dbReference>
<reference evidence="2" key="1">
    <citation type="journal article" date="2015" name="Genome Announc.">
        <title>Draft genome sequence of the fungus Penicillium brasilianum MG11.</title>
        <authorList>
            <person name="Horn F."/>
            <person name="Linde J."/>
            <person name="Mattern D.J."/>
            <person name="Walther G."/>
            <person name="Guthke R."/>
            <person name="Brakhage A.A."/>
            <person name="Valiante V."/>
        </authorList>
    </citation>
    <scope>NUCLEOTIDE SEQUENCE [LARGE SCALE GENOMIC DNA]</scope>
    <source>
        <strain evidence="2">MG11</strain>
    </source>
</reference>
<evidence type="ECO:0000313" key="2">
    <source>
        <dbReference type="Proteomes" id="UP000042958"/>
    </source>
</evidence>
<evidence type="ECO:0008006" key="3">
    <source>
        <dbReference type="Google" id="ProtNLM"/>
    </source>
</evidence>
<protein>
    <recommendedName>
        <fullName evidence="3">Hsp70 family chaperone</fullName>
    </recommendedName>
</protein>
<dbReference type="OrthoDB" id="2963168at2759"/>
<keyword evidence="2" id="KW-1185">Reference proteome</keyword>
<dbReference type="SUPFAM" id="SSF53067">
    <property type="entry name" value="Actin-like ATPase domain"/>
    <property type="match status" value="2"/>
</dbReference>
<name>A0A0F7TFZ8_PENBI</name>
<dbReference type="STRING" id="104259.A0A0F7TFZ8"/>
<dbReference type="CDD" id="cd10170">
    <property type="entry name" value="ASKHA_NBD_HSP70"/>
    <property type="match status" value="1"/>
</dbReference>
<dbReference type="InterPro" id="IPR043129">
    <property type="entry name" value="ATPase_NBD"/>
</dbReference>
<dbReference type="Gene3D" id="3.30.420.40">
    <property type="match status" value="1"/>
</dbReference>
<dbReference type="PANTHER" id="PTHR14187">
    <property type="entry name" value="ALPHA KINASE/ELONGATION FACTOR 2 KINASE"/>
    <property type="match status" value="1"/>
</dbReference>
<dbReference type="PANTHER" id="PTHR14187:SF81">
    <property type="entry name" value="HSP70 FAMILY PROTEIN (AFU_ORTHOLOGUE AFUA_4G14040)"/>
    <property type="match status" value="1"/>
</dbReference>
<dbReference type="AlphaFoldDB" id="A0A0F7TFZ8"/>